<dbReference type="GO" id="GO:0042602">
    <property type="term" value="F:riboflavin reductase (NADPH) activity"/>
    <property type="evidence" value="ECO:0007669"/>
    <property type="project" value="TreeGrafter"/>
</dbReference>
<keyword evidence="3" id="KW-1185">Reference proteome</keyword>
<dbReference type="Proteomes" id="UP000007947">
    <property type="component" value="Chromosome"/>
</dbReference>
<dbReference type="STRING" id="1032480.MLP_39860"/>
<dbReference type="Pfam" id="PF13460">
    <property type="entry name" value="NAD_binding_10"/>
    <property type="match status" value="1"/>
</dbReference>
<dbReference type="PANTHER" id="PTHR43355:SF2">
    <property type="entry name" value="FLAVIN REDUCTASE (NADPH)"/>
    <property type="match status" value="1"/>
</dbReference>
<dbReference type="SUPFAM" id="SSF51735">
    <property type="entry name" value="NAD(P)-binding Rossmann-fold domains"/>
    <property type="match status" value="1"/>
</dbReference>
<gene>
    <name evidence="2" type="ordered locus">MLP_39860</name>
</gene>
<dbReference type="InterPro" id="IPR036291">
    <property type="entry name" value="NAD(P)-bd_dom_sf"/>
</dbReference>
<dbReference type="AlphaFoldDB" id="F5XQX8"/>
<dbReference type="EMBL" id="AP012204">
    <property type="protein sequence ID" value="BAK37000.1"/>
    <property type="molecule type" value="Genomic_DNA"/>
</dbReference>
<dbReference type="KEGG" id="mph:MLP_39860"/>
<evidence type="ECO:0000313" key="3">
    <source>
        <dbReference type="Proteomes" id="UP000007947"/>
    </source>
</evidence>
<sequence>MARLAVFGASGRTGMEVLRHAVAAGHQVIGICRDPAKLSGLAFDVDVRGADVLDPASMAKVLDDADAVISTLGPDNGRQPTEVCSQGMRTIIRQMRLVGVRRIVAVSAVPVSAPSEKTSFERVVLHPILWRVFGGCYRDLRLMESELAAADDLEWAVVRPPMLTNGTAGRTLRMSWDEPLRGTRKVSRRLLAQTLVDVATAVPFRSGTLTITQG</sequence>
<proteinExistence type="predicted"/>
<evidence type="ECO:0000259" key="1">
    <source>
        <dbReference type="Pfam" id="PF13460"/>
    </source>
</evidence>
<dbReference type="PANTHER" id="PTHR43355">
    <property type="entry name" value="FLAVIN REDUCTASE (NADPH)"/>
    <property type="match status" value="1"/>
</dbReference>
<dbReference type="RefSeq" id="WP_013864842.1">
    <property type="nucleotide sequence ID" value="NC_015635.1"/>
</dbReference>
<dbReference type="eggNOG" id="COG0702">
    <property type="taxonomic scope" value="Bacteria"/>
</dbReference>
<name>F5XQX8_MICPN</name>
<protein>
    <recommendedName>
        <fullName evidence="1">NAD(P)-binding domain-containing protein</fullName>
    </recommendedName>
</protein>
<accession>F5XQX8</accession>
<reference evidence="2 3" key="1">
    <citation type="submission" date="2011-05" db="EMBL/GenBank/DDBJ databases">
        <title>Whole genome sequence of Microlunatus phosphovorus NM-1.</title>
        <authorList>
            <person name="Hosoyama A."/>
            <person name="Sasaki K."/>
            <person name="Harada T."/>
            <person name="Igarashi R."/>
            <person name="Kawakoshi A."/>
            <person name="Sasagawa M."/>
            <person name="Fukada J."/>
            <person name="Nakamura S."/>
            <person name="Katano Y."/>
            <person name="Hanada S."/>
            <person name="Kamagata Y."/>
            <person name="Nakamura N."/>
            <person name="Yamazaki S."/>
            <person name="Fujita N."/>
        </authorList>
    </citation>
    <scope>NUCLEOTIDE SEQUENCE [LARGE SCALE GENOMIC DNA]</scope>
    <source>
        <strain evidence="3">ATCC 700054 / DSM 10555 / JCM 9379 / NBRC 101784 / NCIMB 13414 / VKM Ac-1990 / NM-1</strain>
    </source>
</reference>
<organism evidence="2 3">
    <name type="scientific">Microlunatus phosphovorus (strain ATCC 700054 / DSM 10555 / JCM 9379 / NBRC 101784 / NCIMB 13414 / VKM Ac-1990 / NM-1)</name>
    <dbReference type="NCBI Taxonomy" id="1032480"/>
    <lineage>
        <taxon>Bacteria</taxon>
        <taxon>Bacillati</taxon>
        <taxon>Actinomycetota</taxon>
        <taxon>Actinomycetes</taxon>
        <taxon>Propionibacteriales</taxon>
        <taxon>Propionibacteriaceae</taxon>
        <taxon>Microlunatus</taxon>
    </lineage>
</organism>
<dbReference type="GO" id="GO:0004074">
    <property type="term" value="F:biliverdin reductase [NAD(P)H] activity"/>
    <property type="evidence" value="ECO:0007669"/>
    <property type="project" value="TreeGrafter"/>
</dbReference>
<evidence type="ECO:0000313" key="2">
    <source>
        <dbReference type="EMBL" id="BAK37000.1"/>
    </source>
</evidence>
<dbReference type="InterPro" id="IPR016040">
    <property type="entry name" value="NAD(P)-bd_dom"/>
</dbReference>
<dbReference type="InterPro" id="IPR051606">
    <property type="entry name" value="Polyketide_Oxido-like"/>
</dbReference>
<feature type="domain" description="NAD(P)-binding" evidence="1">
    <location>
        <begin position="8"/>
        <end position="200"/>
    </location>
</feature>
<dbReference type="Gene3D" id="3.40.50.720">
    <property type="entry name" value="NAD(P)-binding Rossmann-like Domain"/>
    <property type="match status" value="1"/>
</dbReference>
<dbReference type="HOGENOM" id="CLU_025711_4_5_11"/>
<dbReference type="OrthoDB" id="9771302at2"/>